<dbReference type="Pfam" id="PF00929">
    <property type="entry name" value="RNase_T"/>
    <property type="match status" value="1"/>
</dbReference>
<evidence type="ECO:0000256" key="5">
    <source>
        <dbReference type="ARBA" id="ARBA00022723"/>
    </source>
</evidence>
<dbReference type="GO" id="GO:0000932">
    <property type="term" value="C:P-body"/>
    <property type="evidence" value="ECO:0007669"/>
    <property type="project" value="UniProtKB-SubCell"/>
</dbReference>
<dbReference type="Gene3D" id="3.30.420.10">
    <property type="entry name" value="Ribonuclease H-like superfamily/Ribonuclease H"/>
    <property type="match status" value="1"/>
</dbReference>
<dbReference type="InterPro" id="IPR015943">
    <property type="entry name" value="WD40/YVTN_repeat-like_dom_sf"/>
</dbReference>
<feature type="compositionally biased region" description="Basic and acidic residues" evidence="10">
    <location>
        <begin position="611"/>
        <end position="625"/>
    </location>
</feature>
<dbReference type="EMBL" id="CVRI01000047">
    <property type="protein sequence ID" value="CRK98320.1"/>
    <property type="molecule type" value="Genomic_DNA"/>
</dbReference>
<dbReference type="HAMAP" id="MF_03182">
    <property type="entry name" value="PAN2"/>
    <property type="match status" value="1"/>
</dbReference>
<gene>
    <name evidence="9" type="primary">PAN2</name>
    <name evidence="12" type="ORF">CLUMA_CG011682</name>
</gene>
<comment type="activity regulation">
    <text evidence="9">Positively regulated by the regulatory subunit PAN3.</text>
</comment>
<evidence type="ECO:0000256" key="4">
    <source>
        <dbReference type="ARBA" id="ARBA00022722"/>
    </source>
</evidence>
<dbReference type="InterPro" id="IPR036397">
    <property type="entry name" value="RNaseH_sf"/>
</dbReference>
<dbReference type="STRING" id="568069.A0A1J1IDM9"/>
<feature type="region of interest" description="Disordered" evidence="10">
    <location>
        <begin position="611"/>
        <end position="655"/>
    </location>
</feature>
<comment type="cofactor">
    <cofactor evidence="9">
        <name>a divalent metal cation</name>
        <dbReference type="ChEBI" id="CHEBI:60240"/>
    </cofactor>
    <text evidence="9">Binds 2 metal cations per subunit in the catalytic exonuclease domain.</text>
</comment>
<dbReference type="InterPro" id="IPR030843">
    <property type="entry name" value="PAN2"/>
</dbReference>
<accession>A0A1J1IDM9</accession>
<keyword evidence="2 9" id="KW-0963">Cytoplasm</keyword>
<dbReference type="InterPro" id="IPR036322">
    <property type="entry name" value="WD40_repeat_dom_sf"/>
</dbReference>
<dbReference type="InterPro" id="IPR012337">
    <property type="entry name" value="RNaseH-like_sf"/>
</dbReference>
<keyword evidence="13" id="KW-1185">Reference proteome</keyword>
<evidence type="ECO:0000256" key="6">
    <source>
        <dbReference type="ARBA" id="ARBA00022801"/>
    </source>
</evidence>
<comment type="similarity">
    <text evidence="9">Belongs to the peptidase C19 family. PAN2 subfamily.</text>
</comment>
<reference evidence="12 13" key="1">
    <citation type="submission" date="2015-04" db="EMBL/GenBank/DDBJ databases">
        <authorList>
            <person name="Syromyatnikov M.Y."/>
            <person name="Popov V.N."/>
        </authorList>
    </citation>
    <scope>NUCLEOTIDE SEQUENCE [LARGE SCALE GENOMIC DNA]</scope>
</reference>
<dbReference type="EC" id="3.1.13.4" evidence="9"/>
<keyword evidence="6 9" id="KW-0378">Hydrolase</keyword>
<evidence type="ECO:0000256" key="3">
    <source>
        <dbReference type="ARBA" id="ARBA00022664"/>
    </source>
</evidence>
<dbReference type="InterPro" id="IPR048841">
    <property type="entry name" value="PAN2_N"/>
</dbReference>
<dbReference type="PANTHER" id="PTHR15728:SF0">
    <property type="entry name" value="PAN2-PAN3 DEADENYLATION COMPLEX CATALYTIC SUBUNIT PAN2"/>
    <property type="match status" value="1"/>
</dbReference>
<evidence type="ECO:0000313" key="13">
    <source>
        <dbReference type="Proteomes" id="UP000183832"/>
    </source>
</evidence>
<comment type="domain">
    <text evidence="9">Contains a pseudo-UCH domain. This ubiquitin C-terminal hydrolase (UCH)-like or ubiquitin specific protease (USP)-like domain is predicted to be catalytically inactive because it lacks the active site catalytic triad characteristic of thiol proteases, with residues at the equivalent structural positions that are incompatible with catalysis, and it cannot bind ubiquitin. It functions as a structural scaffold for intra- and intermolecular interactions in the complex.</text>
</comment>
<dbReference type="InterPro" id="IPR028889">
    <property type="entry name" value="USP"/>
</dbReference>
<dbReference type="GO" id="GO:0003676">
    <property type="term" value="F:nucleic acid binding"/>
    <property type="evidence" value="ECO:0007669"/>
    <property type="project" value="InterPro"/>
</dbReference>
<dbReference type="GO" id="GO:0000289">
    <property type="term" value="P:nuclear-transcribed mRNA poly(A) tail shortening"/>
    <property type="evidence" value="ECO:0007669"/>
    <property type="project" value="UniProtKB-UniRule"/>
</dbReference>
<evidence type="ECO:0000256" key="8">
    <source>
        <dbReference type="ARBA" id="ARBA00023242"/>
    </source>
</evidence>
<comment type="subunit">
    <text evidence="9">Forms a heterotrimer with an asymmetric homodimer of the regulatory subunit PAN3 to form the poly(A)-nuclease (PAN) deadenylation complex.</text>
</comment>
<name>A0A1J1IDM9_9DIPT</name>
<dbReference type="Pfam" id="PF13423">
    <property type="entry name" value="UCH_1"/>
    <property type="match status" value="1"/>
</dbReference>
<proteinExistence type="inferred from homology"/>
<dbReference type="SUPFAM" id="SSF54001">
    <property type="entry name" value="Cysteine proteinases"/>
    <property type="match status" value="1"/>
</dbReference>
<dbReference type="GO" id="GO:0010606">
    <property type="term" value="P:positive regulation of cytoplasmic mRNA processing body assembly"/>
    <property type="evidence" value="ECO:0007669"/>
    <property type="project" value="UniProtKB-UniRule"/>
</dbReference>
<comment type="catalytic activity">
    <reaction evidence="1 9">
        <text>Exonucleolytic cleavage of poly(A) to 5'-AMP.</text>
        <dbReference type="EC" id="3.1.13.4"/>
    </reaction>
</comment>
<organism evidence="12 13">
    <name type="scientific">Clunio marinus</name>
    <dbReference type="NCBI Taxonomy" id="568069"/>
    <lineage>
        <taxon>Eukaryota</taxon>
        <taxon>Metazoa</taxon>
        <taxon>Ecdysozoa</taxon>
        <taxon>Arthropoda</taxon>
        <taxon>Hexapoda</taxon>
        <taxon>Insecta</taxon>
        <taxon>Pterygota</taxon>
        <taxon>Neoptera</taxon>
        <taxon>Endopterygota</taxon>
        <taxon>Diptera</taxon>
        <taxon>Nematocera</taxon>
        <taxon>Chironomoidea</taxon>
        <taxon>Chironomidae</taxon>
        <taxon>Clunio</taxon>
    </lineage>
</organism>
<keyword evidence="3 9" id="KW-0507">mRNA processing</keyword>
<comment type="domain">
    <text evidence="9">The linker, or PAN3 interaction domain (PID), between the WD40 repeats and the pseudo-UCH domain mediates interaction with PAN3.</text>
</comment>
<evidence type="ECO:0000256" key="7">
    <source>
        <dbReference type="ARBA" id="ARBA00022839"/>
    </source>
</evidence>
<feature type="binding site" evidence="9">
    <location>
        <position position="1132"/>
    </location>
    <ligand>
        <name>a divalent metal cation</name>
        <dbReference type="ChEBI" id="CHEBI:60240"/>
        <note>catalytic</note>
    </ligand>
</feature>
<dbReference type="InterPro" id="IPR050785">
    <property type="entry name" value="PAN2-PAN3_catalytic_subunit"/>
</dbReference>
<dbReference type="Gene3D" id="3.90.70.10">
    <property type="entry name" value="Cysteine proteinases"/>
    <property type="match status" value="1"/>
</dbReference>
<dbReference type="GO" id="GO:0005634">
    <property type="term" value="C:nucleus"/>
    <property type="evidence" value="ECO:0007669"/>
    <property type="project" value="UniProtKB-SubCell"/>
</dbReference>
<comment type="function">
    <text evidence="9">Catalytic subunit of the poly(A)-nuclease (PAN) deadenylation complex, one of two cytoplasmic mRNA deadenylases involved in general and miRNA-mediated mRNA turnover. PAN specifically shortens poly(A) tails of RNA and the activity is stimulated by poly(A)-binding protein (PABP). PAN deadenylation is followed by rapid degradation of the shortened mRNA tails by the CCR4-NOT complex. Deadenylated mRNAs are then degraded by two alternative mechanisms, namely exosome-mediated 3'-5' exonucleolytic degradation, or deadenlyation-dependent mRNA decaping and subsequent 5'-3' exonucleolytic degradation by XRN1.</text>
</comment>
<protein>
    <recommendedName>
        <fullName evidence="9">PAN2-PAN3 deadenylation complex catalytic subunit PAN2</fullName>
        <ecNumber evidence="9">3.1.13.4</ecNumber>
    </recommendedName>
    <alternativeName>
        <fullName evidence="9">PAB1P-dependent poly(A)-specific ribonuclease</fullName>
    </alternativeName>
    <alternativeName>
        <fullName evidence="9">Poly(A)-nuclease deadenylation complex subunit 2</fullName>
        <shortName evidence="9">PAN deadenylation complex subunit 2</shortName>
    </alternativeName>
</protein>
<dbReference type="AlphaFoldDB" id="A0A1J1IDM9"/>
<comment type="subcellular location">
    <subcellularLocation>
        <location evidence="9">Cytoplasm</location>
        <location evidence="9">P-body</location>
    </subcellularLocation>
    <subcellularLocation>
        <location evidence="9">Nucleus</location>
    </subcellularLocation>
    <text evidence="9">Shuttles between nucleus and cytoplasm.</text>
</comment>
<keyword evidence="4 9" id="KW-0540">Nuclease</keyword>
<dbReference type="GO" id="GO:0006397">
    <property type="term" value="P:mRNA processing"/>
    <property type="evidence" value="ECO:0007669"/>
    <property type="project" value="UniProtKB-KW"/>
</dbReference>
<dbReference type="PROSITE" id="PS50235">
    <property type="entry name" value="USP_3"/>
    <property type="match status" value="1"/>
</dbReference>
<dbReference type="FunFam" id="2.130.10.10:FF:000421">
    <property type="entry name" value="PAN2-PAN3 deadenylation complex catalytic subunit PAN2"/>
    <property type="match status" value="1"/>
</dbReference>
<dbReference type="OrthoDB" id="16516at2759"/>
<evidence type="ECO:0000256" key="2">
    <source>
        <dbReference type="ARBA" id="ARBA00022490"/>
    </source>
</evidence>
<evidence type="ECO:0000256" key="1">
    <source>
        <dbReference type="ARBA" id="ARBA00001663"/>
    </source>
</evidence>
<sequence length="1172" mass="133850">MNQGFNPLFEPNIFNIGHSEPEYIELGTIPSSNISCGLTTVKFDTHEELIWTGNQNGYVTSYYGPTMQKYTAFRVNQTEMVHQIETSSQGIFALTSTSLRHQIRRGIPKFTYRSKNLNDALCMFSLSPTRMLIAGHQEHIIDLDLETLTEQQLVDCSGCAIIRHHSRFLCCGDVNGCITLRDPISLHEEHKLMTHSASLNDFDVQGNYLISCGFSDMNGKLSVDRFLMVYDMRMLRLVSPIQVLIDPTFLRFLPSFVSRIAIVSPLGQLQLVDTVELSQPRVCMYQINIASQCMSFDISSSNQAMTFCDNTGQLSLISSISSPQPQFNNFSRETEFPDTPEQLPFVSVNDINFPLSSILLPQLQTGTWLSDLPKEMYEYQYRRPKPIDPIILSTMKTQGTISYAPNPRLTKRNQIPYILETDSSVNEDTEVISTTSISIKSSSHIPKHYQKLEIKYKGMMEFDFTEYNQTEFSGLEAMLPNAYCNGMLQVLFFFAPLRKSLLTHTCTKEFCLTCELGFLFHMLANNRSKQPCQASNFLRSFRTVPEVSALGLVISDRNAGRSINLIRLIQNWNRFMLHQMHTELQDTRKRTSIPSQDVELTKLVSTVGKRLEETSLSENEKKSENSEEEVEEDRYQFLDNNKTSPDNESTPPEETDVSLLFGMKQKVVHRCLKCNEKKLKTNVVLVCNLLYPLNNSQESGDFLKLLKESMNVEKTLNVWCDSCNRFIQHNHCARITDLPNILAINCGLDNEKELEFLKKYLNQTHQDFNNQSPVSEPLMSKACRYGMKCTRIDCMFTHPNRKQTSSESSSSNGHNGKPCDRWFPLSFKISINEAENILIDENDLKSDGDNSVRLFSLVAVTYCIDDGQQRNLIAFILKNDQWFVFNDFCIKKVNEDEVLTVVLDWKIPTVLFYKDTSFDMNENDVVVHESPFTSDLLLNEKFFAKFELDSSNFLPLSKDEIPKQGDLVAMDAEFVTLNPEESEISSDGKMTIKPRVASVARISCIRGPGNDKEGVAFIDDYILTCEQVSDYLTKFSGIKPGDLDANLSNKRLTTLKSSYQKLRYLVDSGVTFVGHGLKNDFRVINLHVPSKQIIDTVYLFHFPHHRMVSLKFLAWHFLGIKIQSETHDSIEDARTSLQLYKHYQKLQLEDAVSSALNTLYDVGKQLQWKVPE</sequence>
<evidence type="ECO:0000259" key="11">
    <source>
        <dbReference type="PROSITE" id="PS50235"/>
    </source>
</evidence>
<feature type="domain" description="USP" evidence="11">
    <location>
        <begin position="473"/>
        <end position="916"/>
    </location>
</feature>
<dbReference type="InterPro" id="IPR028881">
    <property type="entry name" value="PAN2_UCH_dom"/>
</dbReference>
<evidence type="ECO:0000313" key="12">
    <source>
        <dbReference type="EMBL" id="CRK98320.1"/>
    </source>
</evidence>
<feature type="binding site" evidence="9">
    <location>
        <position position="973"/>
    </location>
    <ligand>
        <name>a divalent metal cation</name>
        <dbReference type="ChEBI" id="CHEBI:60240"/>
        <note>catalytic</note>
    </ligand>
</feature>
<dbReference type="GO" id="GO:0004535">
    <property type="term" value="F:poly(A)-specific ribonuclease activity"/>
    <property type="evidence" value="ECO:0007669"/>
    <property type="project" value="UniProtKB-UniRule"/>
</dbReference>
<dbReference type="Pfam" id="PF20770">
    <property type="entry name" value="PAN2_N"/>
    <property type="match status" value="1"/>
</dbReference>
<dbReference type="FunFam" id="3.30.420.10:FF:000011">
    <property type="entry name" value="PAN2-PAN3 deadenylation complex catalytic subunit PAN2"/>
    <property type="match status" value="1"/>
</dbReference>
<feature type="binding site" evidence="9">
    <location>
        <position position="971"/>
    </location>
    <ligand>
        <name>a divalent metal cation</name>
        <dbReference type="ChEBI" id="CHEBI:60240"/>
        <note>catalytic</note>
    </ligand>
</feature>
<dbReference type="SUPFAM" id="SSF50978">
    <property type="entry name" value="WD40 repeat-like"/>
    <property type="match status" value="1"/>
</dbReference>
<evidence type="ECO:0000256" key="10">
    <source>
        <dbReference type="SAM" id="MobiDB-lite"/>
    </source>
</evidence>
<keyword evidence="8 9" id="KW-0539">Nucleus</keyword>
<feature type="binding site" evidence="9">
    <location>
        <position position="1080"/>
    </location>
    <ligand>
        <name>a divalent metal cation</name>
        <dbReference type="ChEBI" id="CHEBI:60240"/>
        <note>catalytic</note>
    </ligand>
</feature>
<dbReference type="GO" id="GO:0046872">
    <property type="term" value="F:metal ion binding"/>
    <property type="evidence" value="ECO:0007669"/>
    <property type="project" value="UniProtKB-KW"/>
</dbReference>
<dbReference type="Proteomes" id="UP000183832">
    <property type="component" value="Unassembled WGS sequence"/>
</dbReference>
<dbReference type="GO" id="GO:0031251">
    <property type="term" value="C:PAN complex"/>
    <property type="evidence" value="ECO:0007669"/>
    <property type="project" value="UniProtKB-UniRule"/>
</dbReference>
<dbReference type="InterPro" id="IPR038765">
    <property type="entry name" value="Papain-like_cys_pep_sf"/>
</dbReference>
<keyword evidence="5 9" id="KW-0479">Metal-binding</keyword>
<comment type="caution">
    <text evidence="9">Lacks conserved residue(s) required for the propagation of feature annotation.</text>
</comment>
<dbReference type="SUPFAM" id="SSF53098">
    <property type="entry name" value="Ribonuclease H-like"/>
    <property type="match status" value="1"/>
</dbReference>
<dbReference type="InterPro" id="IPR013520">
    <property type="entry name" value="Ribonucl_H"/>
</dbReference>
<evidence type="ECO:0000256" key="9">
    <source>
        <dbReference type="HAMAP-Rule" id="MF_03182"/>
    </source>
</evidence>
<dbReference type="CDD" id="cd06143">
    <property type="entry name" value="PAN2_exo"/>
    <property type="match status" value="1"/>
</dbReference>
<dbReference type="SMART" id="SM00479">
    <property type="entry name" value="EXOIII"/>
    <property type="match status" value="1"/>
</dbReference>
<feature type="compositionally biased region" description="Polar residues" evidence="10">
    <location>
        <begin position="638"/>
        <end position="650"/>
    </location>
</feature>
<keyword evidence="7 9" id="KW-0269">Exonuclease</keyword>
<dbReference type="PANTHER" id="PTHR15728">
    <property type="entry name" value="DEADENYLATION COMPLEX CATALYTIC SUBUNIT PAN2"/>
    <property type="match status" value="1"/>
</dbReference>
<dbReference type="Gene3D" id="2.130.10.10">
    <property type="entry name" value="YVTN repeat-like/Quinoprotein amine dehydrogenase"/>
    <property type="match status" value="1"/>
</dbReference>